<dbReference type="Proteomes" id="UP001634394">
    <property type="component" value="Unassembled WGS sequence"/>
</dbReference>
<gene>
    <name evidence="1" type="ORF">ACJMK2_037508</name>
</gene>
<dbReference type="EMBL" id="JBJQND010000006">
    <property type="protein sequence ID" value="KAL3874499.1"/>
    <property type="molecule type" value="Genomic_DNA"/>
</dbReference>
<dbReference type="AlphaFoldDB" id="A0ABD3WKK6"/>
<accession>A0ABD3WKK6</accession>
<evidence type="ECO:0000313" key="1">
    <source>
        <dbReference type="EMBL" id="KAL3874499.1"/>
    </source>
</evidence>
<protein>
    <submittedName>
        <fullName evidence="1">Uncharacterized protein</fullName>
    </submittedName>
</protein>
<keyword evidence="2" id="KW-1185">Reference proteome</keyword>
<comment type="caution">
    <text evidence="1">The sequence shown here is derived from an EMBL/GenBank/DDBJ whole genome shotgun (WGS) entry which is preliminary data.</text>
</comment>
<organism evidence="1 2">
    <name type="scientific">Sinanodonta woodiana</name>
    <name type="common">Chinese pond mussel</name>
    <name type="synonym">Anodonta woodiana</name>
    <dbReference type="NCBI Taxonomy" id="1069815"/>
    <lineage>
        <taxon>Eukaryota</taxon>
        <taxon>Metazoa</taxon>
        <taxon>Spiralia</taxon>
        <taxon>Lophotrochozoa</taxon>
        <taxon>Mollusca</taxon>
        <taxon>Bivalvia</taxon>
        <taxon>Autobranchia</taxon>
        <taxon>Heteroconchia</taxon>
        <taxon>Palaeoheterodonta</taxon>
        <taxon>Unionida</taxon>
        <taxon>Unionoidea</taxon>
        <taxon>Unionidae</taxon>
        <taxon>Unioninae</taxon>
        <taxon>Sinanodonta</taxon>
    </lineage>
</organism>
<name>A0ABD3WKK6_SINWO</name>
<sequence length="386" mass="44578">MERILVPNFLVCRKEREVFNNIELFRSLVREIDGFTRGENKSLNDVMKTISYLKIPKGLPSIHEIFGYVKAFVLDLYRVEGSTNNNSSGLNVASSDTNSKVLNTTTFNDLAKQRGLLEVKIKHHMNHIRQLKAAQKKCIMLEEKHVQVKEKLVKKLEQPDEERKKRTATQIKNLQKKLSTNGELIELACISYQSILEKEKGIRLEIQQLAEDLQQKIVAITREKLAESFDLLDNLAWNSHLSMYLLEKIRDIDWDYAAEQLYKYISQTYMYPNPEEWNIRAGSHATLEDPVLLSSEFCQNKGECIFLLDVEEPDAELESPPEGIYVKATANCKEGTASSLTFRRGKRFKQKLVSRDGKIGFGWKRSSRTGMKVWGFYHVCMVKFDN</sequence>
<proteinExistence type="predicted"/>
<reference evidence="1 2" key="1">
    <citation type="submission" date="2024-11" db="EMBL/GenBank/DDBJ databases">
        <title>Chromosome-level genome assembly of the freshwater bivalve Anodonta woodiana.</title>
        <authorList>
            <person name="Chen X."/>
        </authorList>
    </citation>
    <scope>NUCLEOTIDE SEQUENCE [LARGE SCALE GENOMIC DNA]</scope>
    <source>
        <strain evidence="1">MN2024</strain>
        <tissue evidence="1">Gills</tissue>
    </source>
</reference>
<evidence type="ECO:0000313" key="2">
    <source>
        <dbReference type="Proteomes" id="UP001634394"/>
    </source>
</evidence>